<reference evidence="16 17" key="1">
    <citation type="submission" date="2018-05" db="EMBL/GenBank/DDBJ databases">
        <title>Draft genome sequence of Rhodanobacter denitrificans Yn1 isolated from gold copper mine.</title>
        <authorList>
            <person name="Yang N."/>
            <person name="Mazhar H.S."/>
            <person name="Rensing C."/>
        </authorList>
    </citation>
    <scope>NUCLEOTIDE SEQUENCE [LARGE SCALE GENOMIC DNA]</scope>
    <source>
        <strain evidence="16 17">Yn1</strain>
    </source>
</reference>
<feature type="topological domain" description="Cytoplasmic" evidence="14">
    <location>
        <begin position="167"/>
        <end position="173"/>
    </location>
</feature>
<keyword evidence="11 14" id="KW-1015">Disulfide bond</keyword>
<dbReference type="GO" id="GO:0006457">
    <property type="term" value="P:protein folding"/>
    <property type="evidence" value="ECO:0007669"/>
    <property type="project" value="InterPro"/>
</dbReference>
<feature type="topological domain" description="Cytoplasmic" evidence="14">
    <location>
        <begin position="1"/>
        <end position="11"/>
    </location>
</feature>
<proteinExistence type="inferred from homology"/>
<evidence type="ECO:0000256" key="4">
    <source>
        <dbReference type="ARBA" id="ARBA00022475"/>
    </source>
</evidence>
<keyword evidence="6 14" id="KW-0812">Transmembrane</keyword>
<evidence type="ECO:0000256" key="11">
    <source>
        <dbReference type="ARBA" id="ARBA00023157"/>
    </source>
</evidence>
<evidence type="ECO:0000256" key="15">
    <source>
        <dbReference type="SAM" id="Phobius"/>
    </source>
</evidence>
<sequence length="173" mass="18302">MNPLRWSFRVSLLAGFLVCAGLVGFALYAQYALLMDPCPLCILQRVVFIALGVVFLIGGLHAPRGGGRMAYAGLLLLIALVGIGIATRHLWIQSLPPGEVPSCGAPLGYMLETRSAHGGVVGVLLKVLTGSGECAAVQPILGLSMPWWSLIWFVLLGAWAALAGTRRPGVARR</sequence>
<comment type="caution">
    <text evidence="14">Lacks conserved residue(s) required for the propagation of feature annotation.</text>
</comment>
<dbReference type="GO" id="GO:0005886">
    <property type="term" value="C:plasma membrane"/>
    <property type="evidence" value="ECO:0007669"/>
    <property type="project" value="UniProtKB-SubCell"/>
</dbReference>
<dbReference type="InterPro" id="IPR050183">
    <property type="entry name" value="DsbB"/>
</dbReference>
<keyword evidence="8 14" id="KW-1133">Transmembrane helix</keyword>
<accession>A0A368KJ80</accession>
<evidence type="ECO:0000256" key="7">
    <source>
        <dbReference type="ARBA" id="ARBA00022982"/>
    </source>
</evidence>
<dbReference type="InterPro" id="IPR003752">
    <property type="entry name" value="DiS_bond_form_DsbB/BdbC"/>
</dbReference>
<keyword evidence="13 14" id="KW-0676">Redox-active center</keyword>
<keyword evidence="7 14" id="KW-0249">Electron transport</keyword>
<comment type="subcellular location">
    <subcellularLocation>
        <location evidence="1">Cell inner membrane</location>
        <topology evidence="1">Multi-pass membrane protein</topology>
    </subcellularLocation>
    <subcellularLocation>
        <location evidence="14">Cell membrane</location>
        <topology evidence="14">Multi-pass membrane protein</topology>
    </subcellularLocation>
</comment>
<keyword evidence="4 14" id="KW-1003">Cell membrane</keyword>
<feature type="transmembrane region" description="Helical" evidence="15">
    <location>
        <begin position="42"/>
        <end position="62"/>
    </location>
</feature>
<dbReference type="InterPro" id="IPR022920">
    <property type="entry name" value="Disulphide_bond_form_DsbB"/>
</dbReference>
<evidence type="ECO:0000256" key="10">
    <source>
        <dbReference type="ARBA" id="ARBA00023136"/>
    </source>
</evidence>
<dbReference type="Pfam" id="PF02600">
    <property type="entry name" value="DsbB"/>
    <property type="match status" value="1"/>
</dbReference>
<keyword evidence="5" id="KW-0997">Cell inner membrane</keyword>
<keyword evidence="10 14" id="KW-0472">Membrane</keyword>
<gene>
    <name evidence="14" type="primary">dsbB</name>
    <name evidence="16" type="ORF">DEO45_05545</name>
</gene>
<dbReference type="HAMAP" id="MF_00286">
    <property type="entry name" value="DsbB"/>
    <property type="match status" value="1"/>
</dbReference>
<dbReference type="Proteomes" id="UP000252387">
    <property type="component" value="Unassembled WGS sequence"/>
</dbReference>
<feature type="topological domain" description="Cytoplasmic" evidence="14">
    <location>
        <begin position="64"/>
        <end position="69"/>
    </location>
</feature>
<evidence type="ECO:0000256" key="1">
    <source>
        <dbReference type="ARBA" id="ARBA00004429"/>
    </source>
</evidence>
<evidence type="ECO:0000313" key="16">
    <source>
        <dbReference type="EMBL" id="RCS31196.1"/>
    </source>
</evidence>
<dbReference type="GO" id="GO:0015035">
    <property type="term" value="F:protein-disulfide reductase activity"/>
    <property type="evidence" value="ECO:0007669"/>
    <property type="project" value="UniProtKB-UniRule"/>
</dbReference>
<evidence type="ECO:0000256" key="5">
    <source>
        <dbReference type="ARBA" id="ARBA00022519"/>
    </source>
</evidence>
<comment type="caution">
    <text evidence="16">The sequence shown here is derived from an EMBL/GenBank/DDBJ whole genome shotgun (WGS) entry which is preliminary data.</text>
</comment>
<dbReference type="AlphaFoldDB" id="A0A368KJ80"/>
<dbReference type="Gene3D" id="1.20.1550.10">
    <property type="entry name" value="DsbB-like"/>
    <property type="match status" value="1"/>
</dbReference>
<organism evidence="16 17">
    <name type="scientific">Rhodanobacter denitrificans</name>
    <dbReference type="NCBI Taxonomy" id="666685"/>
    <lineage>
        <taxon>Bacteria</taxon>
        <taxon>Pseudomonadati</taxon>
        <taxon>Pseudomonadota</taxon>
        <taxon>Gammaproteobacteria</taxon>
        <taxon>Lysobacterales</taxon>
        <taxon>Rhodanobacteraceae</taxon>
        <taxon>Rhodanobacter</taxon>
    </lineage>
</organism>
<evidence type="ECO:0000256" key="13">
    <source>
        <dbReference type="ARBA" id="ARBA00023284"/>
    </source>
</evidence>
<feature type="disulfide bond" description="Redox-active" evidence="14">
    <location>
        <begin position="38"/>
        <end position="41"/>
    </location>
</feature>
<keyword evidence="3 14" id="KW-0813">Transport</keyword>
<dbReference type="PANTHER" id="PTHR36570:SF3">
    <property type="entry name" value="DISULFIDE BOND FORMATION PROTEIN B"/>
    <property type="match status" value="1"/>
</dbReference>
<dbReference type="RefSeq" id="WP_114341271.1">
    <property type="nucleotide sequence ID" value="NZ_QFWQ01000003.1"/>
</dbReference>
<feature type="transmembrane region" description="Helical" evidence="15">
    <location>
        <begin position="12"/>
        <end position="30"/>
    </location>
</feature>
<evidence type="ECO:0000256" key="14">
    <source>
        <dbReference type="HAMAP-Rule" id="MF_00286"/>
    </source>
</evidence>
<evidence type="ECO:0000256" key="9">
    <source>
        <dbReference type="ARBA" id="ARBA00023002"/>
    </source>
</evidence>
<dbReference type="SUPFAM" id="SSF158442">
    <property type="entry name" value="DsbB-like"/>
    <property type="match status" value="1"/>
</dbReference>
<comment type="similarity">
    <text evidence="2 14">Belongs to the DsbB family.</text>
</comment>
<evidence type="ECO:0000256" key="3">
    <source>
        <dbReference type="ARBA" id="ARBA00022448"/>
    </source>
</evidence>
<dbReference type="EMBL" id="QFWQ01000003">
    <property type="protein sequence ID" value="RCS31196.1"/>
    <property type="molecule type" value="Genomic_DNA"/>
</dbReference>
<dbReference type="InterPro" id="IPR023380">
    <property type="entry name" value="DsbB-like_sf"/>
</dbReference>
<dbReference type="GO" id="GO:0009055">
    <property type="term" value="F:electron transfer activity"/>
    <property type="evidence" value="ECO:0007669"/>
    <property type="project" value="UniProtKB-UniRule"/>
</dbReference>
<dbReference type="OrthoDB" id="3711263at2"/>
<evidence type="ECO:0000256" key="2">
    <source>
        <dbReference type="ARBA" id="ARBA00008823"/>
    </source>
</evidence>
<evidence type="ECO:0000313" key="17">
    <source>
        <dbReference type="Proteomes" id="UP000252387"/>
    </source>
</evidence>
<feature type="transmembrane region" description="Helical" evidence="15">
    <location>
        <begin position="69"/>
        <end position="91"/>
    </location>
</feature>
<feature type="transmembrane region" description="Helical" evidence="15">
    <location>
        <begin position="147"/>
        <end position="165"/>
    </location>
</feature>
<keyword evidence="12 14" id="KW-0143">Chaperone</keyword>
<evidence type="ECO:0000256" key="12">
    <source>
        <dbReference type="ARBA" id="ARBA00023186"/>
    </source>
</evidence>
<evidence type="ECO:0000256" key="6">
    <source>
        <dbReference type="ARBA" id="ARBA00022692"/>
    </source>
</evidence>
<comment type="function">
    <text evidence="14">Required for disulfide bond formation in some periplasmic proteins. Acts by oxidizing the DsbA protein.</text>
</comment>
<protein>
    <recommendedName>
        <fullName evidence="14">Disulfide bond formation protein B</fullName>
    </recommendedName>
    <alternativeName>
        <fullName evidence="14">Disulfide oxidoreductase</fullName>
    </alternativeName>
</protein>
<dbReference type="PANTHER" id="PTHR36570">
    <property type="entry name" value="DISULFIDE BOND FORMATION PROTEIN B"/>
    <property type="match status" value="1"/>
</dbReference>
<evidence type="ECO:0000256" key="8">
    <source>
        <dbReference type="ARBA" id="ARBA00022989"/>
    </source>
</evidence>
<name>A0A368KJ80_9GAMM</name>
<dbReference type="NCBIfam" id="NF003354">
    <property type="entry name" value="PRK04388.1"/>
    <property type="match status" value="1"/>
</dbReference>
<feature type="topological domain" description="Periplasmic" evidence="14">
    <location>
        <begin position="29"/>
        <end position="46"/>
    </location>
</feature>
<keyword evidence="9 14" id="KW-0560">Oxidoreductase</keyword>
<keyword evidence="17" id="KW-1185">Reference proteome</keyword>